<dbReference type="EMBL" id="JABBGI010000004">
    <property type="protein sequence ID" value="NML69105.1"/>
    <property type="molecule type" value="Genomic_DNA"/>
</dbReference>
<proteinExistence type="predicted"/>
<evidence type="ECO:0000313" key="5">
    <source>
        <dbReference type="Proteomes" id="UP000544054"/>
    </source>
</evidence>
<name>A0A7Y0FQW2_9FLAO</name>
<dbReference type="RefSeq" id="WP_169233669.1">
    <property type="nucleotide sequence ID" value="NZ_JABBGI010000004.1"/>
</dbReference>
<dbReference type="NCBIfam" id="TIGR04183">
    <property type="entry name" value="Por_Secre_tail"/>
    <property type="match status" value="1"/>
</dbReference>
<evidence type="ECO:0000256" key="2">
    <source>
        <dbReference type="SAM" id="SignalP"/>
    </source>
</evidence>
<accession>A0A7Y0FQW2</accession>
<gene>
    <name evidence="4" type="ORF">HHL23_04780</name>
</gene>
<feature type="chain" id="PRO_5031553584" evidence="2">
    <location>
        <begin position="22"/>
        <end position="251"/>
    </location>
</feature>
<keyword evidence="1 2" id="KW-0732">Signal</keyword>
<feature type="signal peptide" evidence="2">
    <location>
        <begin position="1"/>
        <end position="21"/>
    </location>
</feature>
<evidence type="ECO:0000313" key="4">
    <source>
        <dbReference type="EMBL" id="NML69105.1"/>
    </source>
</evidence>
<dbReference type="Proteomes" id="UP000544054">
    <property type="component" value="Unassembled WGS sequence"/>
</dbReference>
<organism evidence="4 5">
    <name type="scientific">Chryseobacterium antibioticum</name>
    <dbReference type="NCBI Taxonomy" id="2728847"/>
    <lineage>
        <taxon>Bacteria</taxon>
        <taxon>Pseudomonadati</taxon>
        <taxon>Bacteroidota</taxon>
        <taxon>Flavobacteriia</taxon>
        <taxon>Flavobacteriales</taxon>
        <taxon>Weeksellaceae</taxon>
        <taxon>Chryseobacterium group</taxon>
        <taxon>Chryseobacterium</taxon>
    </lineage>
</organism>
<dbReference type="AlphaFoldDB" id="A0A7Y0FQW2"/>
<comment type="caution">
    <text evidence="4">The sequence shown here is derived from an EMBL/GenBank/DDBJ whole genome shotgun (WGS) entry which is preliminary data.</text>
</comment>
<dbReference type="Pfam" id="PF18962">
    <property type="entry name" value="Por_Secre_tail"/>
    <property type="match status" value="1"/>
</dbReference>
<keyword evidence="5" id="KW-1185">Reference proteome</keyword>
<evidence type="ECO:0000256" key="1">
    <source>
        <dbReference type="ARBA" id="ARBA00022729"/>
    </source>
</evidence>
<reference evidence="4 5" key="1">
    <citation type="submission" date="2020-04" db="EMBL/GenBank/DDBJ databases">
        <title>Chryseobacterium sp. RP-3-3 sp. nov., isolated from Jeju soil.</title>
        <authorList>
            <person name="Dahal R.H."/>
        </authorList>
    </citation>
    <scope>NUCLEOTIDE SEQUENCE [LARGE SCALE GENOMIC DNA]</scope>
    <source>
        <strain evidence="4 5">RP-3-3</strain>
    </source>
</reference>
<feature type="domain" description="Secretion system C-terminal sorting" evidence="3">
    <location>
        <begin position="199"/>
        <end position="249"/>
    </location>
</feature>
<sequence length="251" mass="25527">MKKFYSLVATAVFAVATFAQTTVFNATFDDLDGTGGNDASFTGNVGTKSLNTYTTAGWVFGAAGGGAQCIKAGSGSAAGSVTTPALTGLAGNATLTFRAAGFGTDNTALTVTITGGGSVNGTSSFTLTNSAFSTYTVNIIGGTSATKLKFASAAGGRRFFIDDIKLTVQGALAVTDIKTSATVFVKNTSVDHEIYFGAKSDVKIFNVSGQLVKSASVNENGVLNVINLKKGIYIVTGNVNGNAVSEKIIKR</sequence>
<evidence type="ECO:0000259" key="3">
    <source>
        <dbReference type="Pfam" id="PF18962"/>
    </source>
</evidence>
<protein>
    <submittedName>
        <fullName evidence="4">T9SS type A sorting domain-containing protein</fullName>
    </submittedName>
</protein>
<dbReference type="InterPro" id="IPR026444">
    <property type="entry name" value="Secre_tail"/>
</dbReference>